<dbReference type="InterPro" id="IPR015358">
    <property type="entry name" value="Tscrpt_reg_MerR_DNA-bd"/>
</dbReference>
<organism evidence="7 8">
    <name type="scientific">Caldimonas mangrovi</name>
    <dbReference type="NCBI Taxonomy" id="2944811"/>
    <lineage>
        <taxon>Bacteria</taxon>
        <taxon>Pseudomonadati</taxon>
        <taxon>Pseudomonadota</taxon>
        <taxon>Betaproteobacteria</taxon>
        <taxon>Burkholderiales</taxon>
        <taxon>Sphaerotilaceae</taxon>
        <taxon>Caldimonas</taxon>
    </lineage>
</organism>
<keyword evidence="3" id="KW-0804">Transcription</keyword>
<keyword evidence="1" id="KW-0805">Transcription regulation</keyword>
<dbReference type="InterPro" id="IPR011791">
    <property type="entry name" value="CadR-PbrR"/>
</dbReference>
<protein>
    <submittedName>
        <fullName evidence="7">Cd(II)/Pb(II)-responsive transcriptional regulator</fullName>
    </submittedName>
</protein>
<dbReference type="Pfam" id="PF00376">
    <property type="entry name" value="MerR"/>
    <property type="match status" value="1"/>
</dbReference>
<accession>A0ABT0YMC3</accession>
<dbReference type="PANTHER" id="PTHR30204">
    <property type="entry name" value="REDOX-CYCLING DRUG-SENSING TRANSCRIPTIONAL ACTIVATOR SOXR"/>
    <property type="match status" value="1"/>
</dbReference>
<dbReference type="RefSeq" id="WP_251777727.1">
    <property type="nucleotide sequence ID" value="NZ_JAMKFE010000004.1"/>
</dbReference>
<dbReference type="PANTHER" id="PTHR30204:SF92">
    <property type="entry name" value="HTH-TYPE TRANSCRIPTIONAL REGULATOR ZNTR"/>
    <property type="match status" value="1"/>
</dbReference>
<reference evidence="7" key="1">
    <citation type="submission" date="2022-05" db="EMBL/GenBank/DDBJ databases">
        <title>Schlegelella sp. nov., isolated from mangrove soil.</title>
        <authorList>
            <person name="Liu Y."/>
            <person name="Ge X."/>
            <person name="Liu W."/>
        </authorList>
    </citation>
    <scope>NUCLEOTIDE SEQUENCE</scope>
    <source>
        <strain evidence="7">S2-27</strain>
    </source>
</reference>
<keyword evidence="2" id="KW-0238">DNA-binding</keyword>
<evidence type="ECO:0000256" key="4">
    <source>
        <dbReference type="SAM" id="Coils"/>
    </source>
</evidence>
<dbReference type="InterPro" id="IPR047057">
    <property type="entry name" value="MerR_fam"/>
</dbReference>
<dbReference type="PROSITE" id="PS50937">
    <property type="entry name" value="HTH_MERR_2"/>
    <property type="match status" value="1"/>
</dbReference>
<sequence length="152" mass="17150">MKIGDLATASDTPVETIRYYERAGLLPEPPRTESNYRRYDDAHVGRLRFIRHCRALDLSLDEIRTLLALRDRPQDDCGEANAVIDEHLDHVAQRIRELKQLQAQLRELRVACTQPGAGRDCGILERLEQQDPAPAVAPAGGATDHIGRVHRR</sequence>
<evidence type="ECO:0000313" key="8">
    <source>
        <dbReference type="Proteomes" id="UP001165541"/>
    </source>
</evidence>
<feature type="coiled-coil region" evidence="4">
    <location>
        <begin position="84"/>
        <end position="111"/>
    </location>
</feature>
<evidence type="ECO:0000313" key="7">
    <source>
        <dbReference type="EMBL" id="MCM5679519.1"/>
    </source>
</evidence>
<evidence type="ECO:0000256" key="3">
    <source>
        <dbReference type="ARBA" id="ARBA00023163"/>
    </source>
</evidence>
<evidence type="ECO:0000259" key="6">
    <source>
        <dbReference type="PROSITE" id="PS50937"/>
    </source>
</evidence>
<dbReference type="Pfam" id="PF09278">
    <property type="entry name" value="MerR-DNA-bind"/>
    <property type="match status" value="1"/>
</dbReference>
<dbReference type="SMART" id="SM00422">
    <property type="entry name" value="HTH_MERR"/>
    <property type="match status" value="1"/>
</dbReference>
<dbReference type="CDD" id="cd04784">
    <property type="entry name" value="HTH_CadR-PbrR"/>
    <property type="match status" value="1"/>
</dbReference>
<dbReference type="EMBL" id="JAMKFE010000004">
    <property type="protein sequence ID" value="MCM5679519.1"/>
    <property type="molecule type" value="Genomic_DNA"/>
</dbReference>
<dbReference type="NCBIfam" id="TIGR02047">
    <property type="entry name" value="CadR-PbrR"/>
    <property type="match status" value="1"/>
</dbReference>
<feature type="domain" description="HTH merR-type" evidence="6">
    <location>
        <begin position="1"/>
        <end position="69"/>
    </location>
</feature>
<dbReference type="PRINTS" id="PR00040">
    <property type="entry name" value="HTHMERR"/>
</dbReference>
<evidence type="ECO:0000256" key="2">
    <source>
        <dbReference type="ARBA" id="ARBA00023125"/>
    </source>
</evidence>
<keyword evidence="8" id="KW-1185">Reference proteome</keyword>
<gene>
    <name evidence="7" type="primary">cadR</name>
    <name evidence="7" type="ORF">M8A51_08240</name>
</gene>
<dbReference type="SUPFAM" id="SSF46955">
    <property type="entry name" value="Putative DNA-binding domain"/>
    <property type="match status" value="1"/>
</dbReference>
<evidence type="ECO:0000256" key="1">
    <source>
        <dbReference type="ARBA" id="ARBA00023015"/>
    </source>
</evidence>
<comment type="caution">
    <text evidence="7">The sequence shown here is derived from an EMBL/GenBank/DDBJ whole genome shotgun (WGS) entry which is preliminary data.</text>
</comment>
<feature type="compositionally biased region" description="Low complexity" evidence="5">
    <location>
        <begin position="133"/>
        <end position="142"/>
    </location>
</feature>
<dbReference type="Proteomes" id="UP001165541">
    <property type="component" value="Unassembled WGS sequence"/>
</dbReference>
<keyword evidence="4" id="KW-0175">Coiled coil</keyword>
<dbReference type="InterPro" id="IPR000551">
    <property type="entry name" value="MerR-type_HTH_dom"/>
</dbReference>
<proteinExistence type="predicted"/>
<dbReference type="Gene3D" id="1.10.1660.10">
    <property type="match status" value="1"/>
</dbReference>
<feature type="region of interest" description="Disordered" evidence="5">
    <location>
        <begin position="133"/>
        <end position="152"/>
    </location>
</feature>
<name>A0ABT0YMC3_9BURK</name>
<dbReference type="InterPro" id="IPR009061">
    <property type="entry name" value="DNA-bd_dom_put_sf"/>
</dbReference>
<evidence type="ECO:0000256" key="5">
    <source>
        <dbReference type="SAM" id="MobiDB-lite"/>
    </source>
</evidence>